<dbReference type="Proteomes" id="UP000237105">
    <property type="component" value="Unassembled WGS sequence"/>
</dbReference>
<accession>A0A2P5C5T6</accession>
<evidence type="ECO:0000313" key="1">
    <source>
        <dbReference type="EMBL" id="PON56344.1"/>
    </source>
</evidence>
<dbReference type="PANTHER" id="PTHR35506:SF1">
    <property type="entry name" value="OS02G0135600 PROTEIN"/>
    <property type="match status" value="1"/>
</dbReference>
<gene>
    <name evidence="1" type="ORF">PanWU01x14_181750</name>
</gene>
<evidence type="ECO:0000313" key="2">
    <source>
        <dbReference type="Proteomes" id="UP000237105"/>
    </source>
</evidence>
<protein>
    <submittedName>
        <fullName evidence="1">Rhomboid family protein</fullName>
    </submittedName>
</protein>
<proteinExistence type="predicted"/>
<dbReference type="PANTHER" id="PTHR35506">
    <property type="entry name" value="OS02G0135600 PROTEIN"/>
    <property type="match status" value="1"/>
</dbReference>
<name>A0A2P5C5T6_PARAD</name>
<keyword evidence="2" id="KW-1185">Reference proteome</keyword>
<dbReference type="OrthoDB" id="1891406at2759"/>
<dbReference type="EMBL" id="JXTB01000172">
    <property type="protein sequence ID" value="PON56344.1"/>
    <property type="molecule type" value="Genomic_DNA"/>
</dbReference>
<organism evidence="1 2">
    <name type="scientific">Parasponia andersonii</name>
    <name type="common">Sponia andersonii</name>
    <dbReference type="NCBI Taxonomy" id="3476"/>
    <lineage>
        <taxon>Eukaryota</taxon>
        <taxon>Viridiplantae</taxon>
        <taxon>Streptophyta</taxon>
        <taxon>Embryophyta</taxon>
        <taxon>Tracheophyta</taxon>
        <taxon>Spermatophyta</taxon>
        <taxon>Magnoliopsida</taxon>
        <taxon>eudicotyledons</taxon>
        <taxon>Gunneridae</taxon>
        <taxon>Pentapetalae</taxon>
        <taxon>rosids</taxon>
        <taxon>fabids</taxon>
        <taxon>Rosales</taxon>
        <taxon>Cannabaceae</taxon>
        <taxon>Parasponia</taxon>
    </lineage>
</organism>
<reference evidence="2" key="1">
    <citation type="submission" date="2016-06" db="EMBL/GenBank/DDBJ databases">
        <title>Parallel loss of symbiosis genes in relatives of nitrogen-fixing non-legume Parasponia.</title>
        <authorList>
            <person name="Van Velzen R."/>
            <person name="Holmer R."/>
            <person name="Bu F."/>
            <person name="Rutten L."/>
            <person name="Van Zeijl A."/>
            <person name="Liu W."/>
            <person name="Santuari L."/>
            <person name="Cao Q."/>
            <person name="Sharma T."/>
            <person name="Shen D."/>
            <person name="Roswanjaya Y."/>
            <person name="Wardhani T."/>
            <person name="Kalhor M.S."/>
            <person name="Jansen J."/>
            <person name="Van den Hoogen J."/>
            <person name="Gungor B."/>
            <person name="Hartog M."/>
            <person name="Hontelez J."/>
            <person name="Verver J."/>
            <person name="Yang W.-C."/>
            <person name="Schijlen E."/>
            <person name="Repin R."/>
            <person name="Schilthuizen M."/>
            <person name="Schranz E."/>
            <person name="Heidstra R."/>
            <person name="Miyata K."/>
            <person name="Fedorova E."/>
            <person name="Kohlen W."/>
            <person name="Bisseling T."/>
            <person name="Smit S."/>
            <person name="Geurts R."/>
        </authorList>
    </citation>
    <scope>NUCLEOTIDE SEQUENCE [LARGE SCALE GENOMIC DNA]</scope>
    <source>
        <strain evidence="2">cv. WU1-14</strain>
    </source>
</reference>
<sequence>MADKPSRALVLYGDGLARFIDPSHTHLHSLSSKASCGFLSLPNAPASESEDERIVREFAILQDACEAYLNLNGVVGKDECQQKNLIPTISERFMGMKAAVITSNSSLKSFGTKLGFSMLEFTEFSKNNHLQAEPPENSFVASKLLELLGFEEGKTLDMSKFDLVFVHIGAGENDKAIANDLEFVNSLVGGIMHVAQPGSEIGSRLHFSVMLGCGSISEDNDSSKLSFSIYKDEKNSKLSELFPRQSYTMKGENQRKDVRHHSPMLIAQLQYAVTRKDMVETFSFKDFKENGGNLVIPADRFLHEVAFKLWKAPKYGA</sequence>
<dbReference type="AlphaFoldDB" id="A0A2P5C5T6"/>
<comment type="caution">
    <text evidence="1">The sequence shown here is derived from an EMBL/GenBank/DDBJ whole genome shotgun (WGS) entry which is preliminary data.</text>
</comment>
<dbReference type="STRING" id="3476.A0A2P5C5T6"/>